<evidence type="ECO:0000313" key="4">
    <source>
        <dbReference type="Proteomes" id="UP000825935"/>
    </source>
</evidence>
<gene>
    <name evidence="3" type="ORF">KP509_21G072100</name>
</gene>
<dbReference type="OMA" id="WEWDRIF"/>
<proteinExistence type="predicted"/>
<protein>
    <recommendedName>
        <fullName evidence="2">Aminotransferase class V domain-containing protein</fullName>
    </recommendedName>
</protein>
<name>A0A8T2SD44_CERRI</name>
<dbReference type="Proteomes" id="UP000825935">
    <property type="component" value="Chromosome 21"/>
</dbReference>
<dbReference type="AlphaFoldDB" id="A0A8T2SD44"/>
<reference evidence="3" key="1">
    <citation type="submission" date="2021-08" db="EMBL/GenBank/DDBJ databases">
        <title>WGS assembly of Ceratopteris richardii.</title>
        <authorList>
            <person name="Marchant D.B."/>
            <person name="Chen G."/>
            <person name="Jenkins J."/>
            <person name="Shu S."/>
            <person name="Leebens-Mack J."/>
            <person name="Grimwood J."/>
            <person name="Schmutz J."/>
            <person name="Soltis P."/>
            <person name="Soltis D."/>
            <person name="Chen Z.-H."/>
        </authorList>
    </citation>
    <scope>NUCLEOTIDE SEQUENCE</scope>
    <source>
        <strain evidence="3">Whitten #5841</strain>
        <tissue evidence="3">Leaf</tissue>
    </source>
</reference>
<dbReference type="InterPro" id="IPR015424">
    <property type="entry name" value="PyrdxlP-dep_Trfase"/>
</dbReference>
<dbReference type="InterPro" id="IPR015422">
    <property type="entry name" value="PyrdxlP-dep_Trfase_small"/>
</dbReference>
<accession>A0A8T2SD44</accession>
<dbReference type="PANTHER" id="PTHR14237">
    <property type="entry name" value="MOLYBDOPTERIN COFACTOR SULFURASE MOSC"/>
    <property type="match status" value="1"/>
</dbReference>
<feature type="region of interest" description="Disordered" evidence="1">
    <location>
        <begin position="1"/>
        <end position="21"/>
    </location>
</feature>
<dbReference type="Gene3D" id="3.40.640.10">
    <property type="entry name" value="Type I PLP-dependent aspartate aminotransferase-like (Major domain)"/>
    <property type="match status" value="1"/>
</dbReference>
<comment type="caution">
    <text evidence="3">The sequence shown here is derived from an EMBL/GenBank/DDBJ whole genome shotgun (WGS) entry which is preliminary data.</text>
</comment>
<evidence type="ECO:0000256" key="1">
    <source>
        <dbReference type="SAM" id="MobiDB-lite"/>
    </source>
</evidence>
<dbReference type="SUPFAM" id="SSF53383">
    <property type="entry name" value="PLP-dependent transferases"/>
    <property type="match status" value="1"/>
</dbReference>
<organism evidence="3 4">
    <name type="scientific">Ceratopteris richardii</name>
    <name type="common">Triangle waterfern</name>
    <dbReference type="NCBI Taxonomy" id="49495"/>
    <lineage>
        <taxon>Eukaryota</taxon>
        <taxon>Viridiplantae</taxon>
        <taxon>Streptophyta</taxon>
        <taxon>Embryophyta</taxon>
        <taxon>Tracheophyta</taxon>
        <taxon>Polypodiopsida</taxon>
        <taxon>Polypodiidae</taxon>
        <taxon>Polypodiales</taxon>
        <taxon>Pteridineae</taxon>
        <taxon>Pteridaceae</taxon>
        <taxon>Parkerioideae</taxon>
        <taxon>Ceratopteris</taxon>
    </lineage>
</organism>
<keyword evidence="4" id="KW-1185">Reference proteome</keyword>
<dbReference type="EMBL" id="CM035426">
    <property type="protein sequence ID" value="KAH7315960.1"/>
    <property type="molecule type" value="Genomic_DNA"/>
</dbReference>
<feature type="compositionally biased region" description="Basic residues" evidence="1">
    <location>
        <begin position="1"/>
        <end position="12"/>
    </location>
</feature>
<sequence>MLNRLAKMRNKRSPQTSSQDTRTIANMASIYSFDNVSLSSQNSSMFSSELGEQALSDGFVSATASSDLRASPIDISGGFDDDTSPLPCYEDAEELFLEEHEDYFEHLHVDNVRKEQYPNIDLQRLVYLDYASFGLYSRYQVEQHMRLLLDEGPNVCSVSLSSAHSSSLISYLYHAQKRLLQLFNVTNSDYGVVFTAGFTAAYRLFSEIYPFSKGTHVLTLLDNHEAIKHIVATTERYGSKCTVVPLKKMDLTISSSELRLLLRKKGSHGVDAGLFVYPAQSCLSGIKHSLNWITEAQENGFHVLLDISTHFLADSLDLSLYQPQFVLGSPHLMLGYPSGMGFLLVRKRDFSMQKDMHSLTLKDPSSEGNDCHIVCEDDSLNLLSFAALTFGLQHLESVGITSIQKRLSSLTKWLFPTLRLLRHKNAGRPLLQIYGSSSTKSRGNIISFDVLDSTGNVLPASLIQRLAHRSNIIIGAGYFSNPGLATMLSGHDCETRVLDCSIFKNAVNFSTLRISVGPMTTFSDVYRLVQFLCRFRDEDYLPYEAADFMNDSSF</sequence>
<dbReference type="InterPro" id="IPR015421">
    <property type="entry name" value="PyrdxlP-dep_Trfase_major"/>
</dbReference>
<evidence type="ECO:0000313" key="3">
    <source>
        <dbReference type="EMBL" id="KAH7315960.1"/>
    </source>
</evidence>
<dbReference type="OrthoDB" id="10264306at2759"/>
<dbReference type="EMBL" id="CM035426">
    <property type="protein sequence ID" value="KAH7315962.1"/>
    <property type="molecule type" value="Genomic_DNA"/>
</dbReference>
<evidence type="ECO:0000259" key="2">
    <source>
        <dbReference type="Pfam" id="PF00266"/>
    </source>
</evidence>
<feature type="domain" description="Aminotransferase class V" evidence="2">
    <location>
        <begin position="127"/>
        <end position="528"/>
    </location>
</feature>
<dbReference type="PANTHER" id="PTHR14237:SF62">
    <property type="entry name" value="AMINOTRANSFERASE CLASS V DOMAIN-CONTAINING PROTEIN"/>
    <property type="match status" value="1"/>
</dbReference>
<dbReference type="Pfam" id="PF00266">
    <property type="entry name" value="Aminotran_5"/>
    <property type="match status" value="1"/>
</dbReference>
<dbReference type="InterPro" id="IPR000192">
    <property type="entry name" value="Aminotrans_V_dom"/>
</dbReference>
<dbReference type="Gene3D" id="3.90.1150.10">
    <property type="entry name" value="Aspartate Aminotransferase, domain 1"/>
    <property type="match status" value="1"/>
</dbReference>